<accession>A0A4C1ZPZ3</accession>
<keyword evidence="2" id="KW-1185">Reference proteome</keyword>
<reference evidence="1 2" key="1">
    <citation type="journal article" date="2019" name="Commun. Biol.">
        <title>The bagworm genome reveals a unique fibroin gene that provides high tensile strength.</title>
        <authorList>
            <person name="Kono N."/>
            <person name="Nakamura H."/>
            <person name="Ohtoshi R."/>
            <person name="Tomita M."/>
            <person name="Numata K."/>
            <person name="Arakawa K."/>
        </authorList>
    </citation>
    <scope>NUCLEOTIDE SEQUENCE [LARGE SCALE GENOMIC DNA]</scope>
</reference>
<dbReference type="Proteomes" id="UP000299102">
    <property type="component" value="Unassembled WGS sequence"/>
</dbReference>
<evidence type="ECO:0000313" key="2">
    <source>
        <dbReference type="Proteomes" id="UP000299102"/>
    </source>
</evidence>
<name>A0A4C1ZPZ3_EUMVA</name>
<comment type="caution">
    <text evidence="1">The sequence shown here is derived from an EMBL/GenBank/DDBJ whole genome shotgun (WGS) entry which is preliminary data.</text>
</comment>
<gene>
    <name evidence="1" type="ORF">EVAR_64775_1</name>
</gene>
<dbReference type="EMBL" id="BGZK01002031">
    <property type="protein sequence ID" value="GBP89798.1"/>
    <property type="molecule type" value="Genomic_DNA"/>
</dbReference>
<dbReference type="AlphaFoldDB" id="A0A4C1ZPZ3"/>
<proteinExistence type="predicted"/>
<feature type="non-terminal residue" evidence="1">
    <location>
        <position position="1"/>
    </location>
</feature>
<protein>
    <submittedName>
        <fullName evidence="1">Uncharacterized protein</fullName>
    </submittedName>
</protein>
<evidence type="ECO:0000313" key="1">
    <source>
        <dbReference type="EMBL" id="GBP89798.1"/>
    </source>
</evidence>
<sequence length="116" mass="13428">KTANKQYLTFVQVQRPHAAVRREPLAILRVQWGKHGVTYDRQLSLRLKDPSAVTALFVRWHTQIVKADHRQANLSRSKAAKSVNCHTNFTRSTAQGRFRLMELVKYVKSLIVGFWV</sequence>
<organism evidence="1 2">
    <name type="scientific">Eumeta variegata</name>
    <name type="common">Bagworm moth</name>
    <name type="synonym">Eumeta japonica</name>
    <dbReference type="NCBI Taxonomy" id="151549"/>
    <lineage>
        <taxon>Eukaryota</taxon>
        <taxon>Metazoa</taxon>
        <taxon>Ecdysozoa</taxon>
        <taxon>Arthropoda</taxon>
        <taxon>Hexapoda</taxon>
        <taxon>Insecta</taxon>
        <taxon>Pterygota</taxon>
        <taxon>Neoptera</taxon>
        <taxon>Endopterygota</taxon>
        <taxon>Lepidoptera</taxon>
        <taxon>Glossata</taxon>
        <taxon>Ditrysia</taxon>
        <taxon>Tineoidea</taxon>
        <taxon>Psychidae</taxon>
        <taxon>Oiketicinae</taxon>
        <taxon>Eumeta</taxon>
    </lineage>
</organism>